<dbReference type="SUPFAM" id="SSF53639">
    <property type="entry name" value="AraD/HMP-PK domain-like"/>
    <property type="match status" value="1"/>
</dbReference>
<dbReference type="Gene3D" id="3.40.225.10">
    <property type="entry name" value="Class II aldolase/adducin N-terminal domain"/>
    <property type="match status" value="1"/>
</dbReference>
<evidence type="ECO:0000313" key="4">
    <source>
        <dbReference type="EMBL" id="MEQ3553000.1"/>
    </source>
</evidence>
<dbReference type="Proteomes" id="UP001494902">
    <property type="component" value="Unassembled WGS sequence"/>
</dbReference>
<evidence type="ECO:0000259" key="3">
    <source>
        <dbReference type="SMART" id="SM01007"/>
    </source>
</evidence>
<accession>A0ABV1KEV4</accession>
<protein>
    <submittedName>
        <fullName evidence="4">Class II aldolase/adducin family protein</fullName>
    </submittedName>
</protein>
<dbReference type="Pfam" id="PF00596">
    <property type="entry name" value="Aldolase_II"/>
    <property type="match status" value="1"/>
</dbReference>
<dbReference type="EMBL" id="JBEDNQ010000009">
    <property type="protein sequence ID" value="MEQ3553000.1"/>
    <property type="molecule type" value="Genomic_DNA"/>
</dbReference>
<dbReference type="InterPro" id="IPR001303">
    <property type="entry name" value="Aldolase_II/adducin_N"/>
</dbReference>
<reference evidence="4 5" key="1">
    <citation type="submission" date="2024-03" db="EMBL/GenBank/DDBJ databases">
        <title>Draft genome sequence of Pseudonocardia nematodicida JCM 31783.</title>
        <authorList>
            <person name="Butdee W."/>
            <person name="Duangmal K."/>
        </authorList>
    </citation>
    <scope>NUCLEOTIDE SEQUENCE [LARGE SCALE GENOMIC DNA]</scope>
    <source>
        <strain evidence="4 5">JCM 31783</strain>
    </source>
</reference>
<evidence type="ECO:0000313" key="5">
    <source>
        <dbReference type="Proteomes" id="UP001494902"/>
    </source>
</evidence>
<proteinExistence type="predicted"/>
<sequence>MTATPAPIPAAREAVVGLCRDLVERGLVVGTAGNVSVREGDLVAVSPSGMAYTELVADDVCVHELDGTPVSTPLRTTSELALHSLVHSRPGAEPGEVVLHTHAPASTALSTVADEVPLTHYYSEFFGGAVRVAPYRRFGTDALAEVVLAALQDRSAALMGNHGAILISKTAGAALDRAAYLEYVCDIALRAMATGRPLRTLDPEEIEEVRAGLAGYGQPRPHRGERR</sequence>
<dbReference type="InterPro" id="IPR036409">
    <property type="entry name" value="Aldolase_II/adducin_N_sf"/>
</dbReference>
<evidence type="ECO:0000256" key="2">
    <source>
        <dbReference type="ARBA" id="ARBA00023239"/>
    </source>
</evidence>
<gene>
    <name evidence="4" type="ORF">WIS52_21245</name>
</gene>
<dbReference type="PANTHER" id="PTHR22789:SF0">
    <property type="entry name" value="3-OXO-TETRONATE 4-PHOSPHATE DECARBOXYLASE-RELATED"/>
    <property type="match status" value="1"/>
</dbReference>
<dbReference type="SMART" id="SM01007">
    <property type="entry name" value="Aldolase_II"/>
    <property type="match status" value="1"/>
</dbReference>
<dbReference type="InterPro" id="IPR050197">
    <property type="entry name" value="Aldolase_class_II_sugar_metab"/>
</dbReference>
<keyword evidence="2" id="KW-0456">Lyase</keyword>
<dbReference type="PANTHER" id="PTHR22789">
    <property type="entry name" value="FUCULOSE PHOSPHATE ALDOLASE"/>
    <property type="match status" value="1"/>
</dbReference>
<comment type="caution">
    <text evidence="4">The sequence shown here is derived from an EMBL/GenBank/DDBJ whole genome shotgun (WGS) entry which is preliminary data.</text>
</comment>
<dbReference type="RefSeq" id="WP_349300070.1">
    <property type="nucleotide sequence ID" value="NZ_JBEDNQ010000009.1"/>
</dbReference>
<keyword evidence="5" id="KW-1185">Reference proteome</keyword>
<organism evidence="4 5">
    <name type="scientific">Pseudonocardia nematodicida</name>
    <dbReference type="NCBI Taxonomy" id="1206997"/>
    <lineage>
        <taxon>Bacteria</taxon>
        <taxon>Bacillati</taxon>
        <taxon>Actinomycetota</taxon>
        <taxon>Actinomycetes</taxon>
        <taxon>Pseudonocardiales</taxon>
        <taxon>Pseudonocardiaceae</taxon>
        <taxon>Pseudonocardia</taxon>
    </lineage>
</organism>
<evidence type="ECO:0000256" key="1">
    <source>
        <dbReference type="ARBA" id="ARBA00022723"/>
    </source>
</evidence>
<name>A0ABV1KEV4_9PSEU</name>
<keyword evidence="1" id="KW-0479">Metal-binding</keyword>
<feature type="domain" description="Class II aldolase/adducin N-terminal" evidence="3">
    <location>
        <begin position="13"/>
        <end position="189"/>
    </location>
</feature>